<dbReference type="EMBL" id="ADAS02006681">
    <property type="protein sequence ID" value="OAV85132.1"/>
    <property type="molecule type" value="Genomic_DNA"/>
</dbReference>
<dbReference type="AlphaFoldDB" id="A0A180FXW7"/>
<reference evidence="2" key="2">
    <citation type="submission" date="2016-05" db="EMBL/GenBank/DDBJ databases">
        <title>Comparative analysis highlights variable genome content of wheat rusts and divergence of the mating loci.</title>
        <authorList>
            <person name="Cuomo C.A."/>
            <person name="Bakkeren G."/>
            <person name="Szabo L."/>
            <person name="Khalil H."/>
            <person name="Joly D."/>
            <person name="Goldberg J."/>
            <person name="Young S."/>
            <person name="Zeng Q."/>
            <person name="Fellers J."/>
        </authorList>
    </citation>
    <scope>NUCLEOTIDE SEQUENCE [LARGE SCALE GENOMIC DNA]</scope>
    <source>
        <strain evidence="2">1-1 BBBD Race 1</strain>
    </source>
</reference>
<evidence type="ECO:0000256" key="1">
    <source>
        <dbReference type="SAM" id="MobiDB-lite"/>
    </source>
</evidence>
<feature type="compositionally biased region" description="Acidic residues" evidence="1">
    <location>
        <begin position="74"/>
        <end position="83"/>
    </location>
</feature>
<keyword evidence="4" id="KW-1185">Reference proteome</keyword>
<reference evidence="3 4" key="3">
    <citation type="journal article" date="2017" name="G3 (Bethesda)">
        <title>Comparative analysis highlights variable genome content of wheat rusts and divergence of the mating loci.</title>
        <authorList>
            <person name="Cuomo C.A."/>
            <person name="Bakkeren G."/>
            <person name="Khalil H.B."/>
            <person name="Panwar V."/>
            <person name="Joly D."/>
            <person name="Linning R."/>
            <person name="Sakthikumar S."/>
            <person name="Song X."/>
            <person name="Adiconis X."/>
            <person name="Fan L."/>
            <person name="Goldberg J.M."/>
            <person name="Levin J.Z."/>
            <person name="Young S."/>
            <person name="Zeng Q."/>
            <person name="Anikster Y."/>
            <person name="Bruce M."/>
            <person name="Wang M."/>
            <person name="Yin C."/>
            <person name="McCallum B."/>
            <person name="Szabo L.J."/>
            <person name="Hulbert S."/>
            <person name="Chen X."/>
            <person name="Fellers J.P."/>
        </authorList>
    </citation>
    <scope>NUCLEOTIDE SEQUENCE</scope>
    <source>
        <strain evidence="3">isolate 1-1 / race 1 (BBBD)</strain>
        <strain evidence="4">Isolate 1-1 / race 1 (BBBD)</strain>
    </source>
</reference>
<dbReference type="EnsemblFungi" id="PTTG_30766-t43_1">
    <property type="protein sequence ID" value="PTTG_30766-t43_1-p1"/>
    <property type="gene ID" value="PTTG_30766"/>
</dbReference>
<protein>
    <submittedName>
        <fullName evidence="2 3">Uncharacterized protein</fullName>
    </submittedName>
</protein>
<feature type="region of interest" description="Disordered" evidence="1">
    <location>
        <begin position="1"/>
        <end position="83"/>
    </location>
</feature>
<reference evidence="2" key="1">
    <citation type="submission" date="2009-11" db="EMBL/GenBank/DDBJ databases">
        <authorList>
            <consortium name="The Broad Institute Genome Sequencing Platform"/>
            <person name="Ward D."/>
            <person name="Feldgarden M."/>
            <person name="Earl A."/>
            <person name="Young S.K."/>
            <person name="Zeng Q."/>
            <person name="Koehrsen M."/>
            <person name="Alvarado L."/>
            <person name="Berlin A."/>
            <person name="Bochicchio J."/>
            <person name="Borenstein D."/>
            <person name="Chapman S.B."/>
            <person name="Chen Z."/>
            <person name="Engels R."/>
            <person name="Freedman E."/>
            <person name="Gellesch M."/>
            <person name="Goldberg J."/>
            <person name="Griggs A."/>
            <person name="Gujja S."/>
            <person name="Heilman E."/>
            <person name="Heiman D."/>
            <person name="Hepburn T."/>
            <person name="Howarth C."/>
            <person name="Jen D."/>
            <person name="Larson L."/>
            <person name="Lewis B."/>
            <person name="Mehta T."/>
            <person name="Park D."/>
            <person name="Pearson M."/>
            <person name="Roberts A."/>
            <person name="Saif S."/>
            <person name="Shea T."/>
            <person name="Shenoy N."/>
            <person name="Sisk P."/>
            <person name="Stolte C."/>
            <person name="Sykes S."/>
            <person name="Thomson T."/>
            <person name="Walk T."/>
            <person name="White J."/>
            <person name="Yandava C."/>
            <person name="Izard J."/>
            <person name="Baranova O.V."/>
            <person name="Blanton J.M."/>
            <person name="Tanner A.C."/>
            <person name="Dewhirst F.E."/>
            <person name="Haas B."/>
            <person name="Nusbaum C."/>
            <person name="Birren B."/>
        </authorList>
    </citation>
    <scope>NUCLEOTIDE SEQUENCE [LARGE SCALE GENOMIC DNA]</scope>
    <source>
        <strain evidence="2">1-1 BBBD Race 1</strain>
    </source>
</reference>
<sequence length="83" mass="8477">MIGMSNQNAQAGSSGASVSKTGRSPTKFTPMKNTPPKGSLFINSKKSEPACPQMSCSLSPGKGKGKAKQTSVEPSDDGETASK</sequence>
<proteinExistence type="predicted"/>
<organism evidence="2">
    <name type="scientific">Puccinia triticina (isolate 1-1 / race 1 (BBBD))</name>
    <name type="common">Brown leaf rust fungus</name>
    <dbReference type="NCBI Taxonomy" id="630390"/>
    <lineage>
        <taxon>Eukaryota</taxon>
        <taxon>Fungi</taxon>
        <taxon>Dikarya</taxon>
        <taxon>Basidiomycota</taxon>
        <taxon>Pucciniomycotina</taxon>
        <taxon>Pucciniomycetes</taxon>
        <taxon>Pucciniales</taxon>
        <taxon>Pucciniaceae</taxon>
        <taxon>Puccinia</taxon>
    </lineage>
</organism>
<feature type="compositionally biased region" description="Polar residues" evidence="1">
    <location>
        <begin position="1"/>
        <end position="27"/>
    </location>
</feature>
<name>A0A180FXW7_PUCT1</name>
<dbReference type="Proteomes" id="UP000005240">
    <property type="component" value="Unassembled WGS sequence"/>
</dbReference>
<accession>A0A180FXW7</accession>
<evidence type="ECO:0000313" key="3">
    <source>
        <dbReference type="EnsemblFungi" id="PTTG_30766-t43_1-p1"/>
    </source>
</evidence>
<evidence type="ECO:0000313" key="2">
    <source>
        <dbReference type="EMBL" id="OAV85132.1"/>
    </source>
</evidence>
<reference evidence="3" key="4">
    <citation type="submission" date="2025-05" db="UniProtKB">
        <authorList>
            <consortium name="EnsemblFungi"/>
        </authorList>
    </citation>
    <scope>IDENTIFICATION</scope>
    <source>
        <strain evidence="3">isolate 1-1 / race 1 (BBBD)</strain>
    </source>
</reference>
<gene>
    <name evidence="2" type="ORF">PTTG_30766</name>
</gene>
<dbReference type="VEuPathDB" id="FungiDB:PTTG_30766"/>
<evidence type="ECO:0000313" key="4">
    <source>
        <dbReference type="Proteomes" id="UP000005240"/>
    </source>
</evidence>